<sequence length="154" mass="17359">MERIEYRMAQITANRESPSSGNIPFTWRCALCNLKSSQSDEDSFRRHIDVIHYDEVELRSSRSTEELNAWRKELLDQGIPNHVHEAIARAPGVAPPVKTASFGSDFQKLTVGIEDVAEKVPSLSSQPKARRDGREQLATEVRTIMVSQLLNLVV</sequence>
<proteinExistence type="predicted"/>
<evidence type="ECO:0000313" key="1">
    <source>
        <dbReference type="EMBL" id="KAF2666787.1"/>
    </source>
</evidence>
<gene>
    <name evidence="1" type="ORF">BT63DRAFT_318705</name>
</gene>
<dbReference type="EMBL" id="MU004238">
    <property type="protein sequence ID" value="KAF2666787.1"/>
    <property type="molecule type" value="Genomic_DNA"/>
</dbReference>
<protein>
    <submittedName>
        <fullName evidence="1">Uncharacterized protein</fullName>
    </submittedName>
</protein>
<keyword evidence="2" id="KW-1185">Reference proteome</keyword>
<dbReference type="AlphaFoldDB" id="A0A6A6U5S4"/>
<name>A0A6A6U5S4_9PEZI</name>
<organism evidence="1 2">
    <name type="scientific">Microthyrium microscopicum</name>
    <dbReference type="NCBI Taxonomy" id="703497"/>
    <lineage>
        <taxon>Eukaryota</taxon>
        <taxon>Fungi</taxon>
        <taxon>Dikarya</taxon>
        <taxon>Ascomycota</taxon>
        <taxon>Pezizomycotina</taxon>
        <taxon>Dothideomycetes</taxon>
        <taxon>Dothideomycetes incertae sedis</taxon>
        <taxon>Microthyriales</taxon>
        <taxon>Microthyriaceae</taxon>
        <taxon>Microthyrium</taxon>
    </lineage>
</organism>
<evidence type="ECO:0000313" key="2">
    <source>
        <dbReference type="Proteomes" id="UP000799302"/>
    </source>
</evidence>
<reference evidence="1" key="1">
    <citation type="journal article" date="2020" name="Stud. Mycol.">
        <title>101 Dothideomycetes genomes: a test case for predicting lifestyles and emergence of pathogens.</title>
        <authorList>
            <person name="Haridas S."/>
            <person name="Albert R."/>
            <person name="Binder M."/>
            <person name="Bloem J."/>
            <person name="Labutti K."/>
            <person name="Salamov A."/>
            <person name="Andreopoulos B."/>
            <person name="Baker S."/>
            <person name="Barry K."/>
            <person name="Bills G."/>
            <person name="Bluhm B."/>
            <person name="Cannon C."/>
            <person name="Castanera R."/>
            <person name="Culley D."/>
            <person name="Daum C."/>
            <person name="Ezra D."/>
            <person name="Gonzalez J."/>
            <person name="Henrissat B."/>
            <person name="Kuo A."/>
            <person name="Liang C."/>
            <person name="Lipzen A."/>
            <person name="Lutzoni F."/>
            <person name="Magnuson J."/>
            <person name="Mondo S."/>
            <person name="Nolan M."/>
            <person name="Ohm R."/>
            <person name="Pangilinan J."/>
            <person name="Park H.-J."/>
            <person name="Ramirez L."/>
            <person name="Alfaro M."/>
            <person name="Sun H."/>
            <person name="Tritt A."/>
            <person name="Yoshinaga Y."/>
            <person name="Zwiers L.-H."/>
            <person name="Turgeon B."/>
            <person name="Goodwin S."/>
            <person name="Spatafora J."/>
            <person name="Crous P."/>
            <person name="Grigoriev I."/>
        </authorList>
    </citation>
    <scope>NUCLEOTIDE SEQUENCE</scope>
    <source>
        <strain evidence="1">CBS 115976</strain>
    </source>
</reference>
<accession>A0A6A6U5S4</accession>
<dbReference type="Proteomes" id="UP000799302">
    <property type="component" value="Unassembled WGS sequence"/>
</dbReference>